<organism evidence="4 5">
    <name type="scientific">Dendrobium catenatum</name>
    <dbReference type="NCBI Taxonomy" id="906689"/>
    <lineage>
        <taxon>Eukaryota</taxon>
        <taxon>Viridiplantae</taxon>
        <taxon>Streptophyta</taxon>
        <taxon>Embryophyta</taxon>
        <taxon>Tracheophyta</taxon>
        <taxon>Spermatophyta</taxon>
        <taxon>Magnoliopsida</taxon>
        <taxon>Liliopsida</taxon>
        <taxon>Asparagales</taxon>
        <taxon>Orchidaceae</taxon>
        <taxon>Epidendroideae</taxon>
        <taxon>Malaxideae</taxon>
        <taxon>Dendrobiinae</taxon>
        <taxon>Dendrobium</taxon>
    </lineage>
</organism>
<feature type="compositionally biased region" description="Polar residues" evidence="2">
    <location>
        <begin position="808"/>
        <end position="822"/>
    </location>
</feature>
<feature type="region of interest" description="Disordered" evidence="2">
    <location>
        <begin position="799"/>
        <end position="855"/>
    </location>
</feature>
<gene>
    <name evidence="4" type="ORF">MA16_Dca016132</name>
</gene>
<name>A0A2I0WI55_9ASPA</name>
<reference evidence="4 5" key="1">
    <citation type="journal article" date="2016" name="Sci. Rep.">
        <title>The Dendrobium catenatum Lindl. genome sequence provides insights into polysaccharide synthase, floral development and adaptive evolution.</title>
        <authorList>
            <person name="Zhang G.Q."/>
            <person name="Xu Q."/>
            <person name="Bian C."/>
            <person name="Tsai W.C."/>
            <person name="Yeh C.M."/>
            <person name="Liu K.W."/>
            <person name="Yoshida K."/>
            <person name="Zhang L.S."/>
            <person name="Chang S.B."/>
            <person name="Chen F."/>
            <person name="Shi Y."/>
            <person name="Su Y.Y."/>
            <person name="Zhang Y.Q."/>
            <person name="Chen L.J."/>
            <person name="Yin Y."/>
            <person name="Lin M."/>
            <person name="Huang H."/>
            <person name="Deng H."/>
            <person name="Wang Z.W."/>
            <person name="Zhu S.L."/>
            <person name="Zhao X."/>
            <person name="Deng C."/>
            <person name="Niu S.C."/>
            <person name="Huang J."/>
            <person name="Wang M."/>
            <person name="Liu G.H."/>
            <person name="Yang H.J."/>
            <person name="Xiao X.J."/>
            <person name="Hsiao Y.Y."/>
            <person name="Wu W.L."/>
            <person name="Chen Y.Y."/>
            <person name="Mitsuda N."/>
            <person name="Ohme-Takagi M."/>
            <person name="Luo Y.B."/>
            <person name="Van de Peer Y."/>
            <person name="Liu Z.J."/>
        </authorList>
    </citation>
    <scope>NUCLEOTIDE SEQUENCE [LARGE SCALE GENOMIC DNA]</scope>
    <source>
        <tissue evidence="4">The whole plant</tissue>
    </source>
</reference>
<feature type="coiled-coil region" evidence="1">
    <location>
        <begin position="79"/>
        <end position="231"/>
    </location>
</feature>
<dbReference type="OrthoDB" id="2020644at2759"/>
<feature type="region of interest" description="Disordered" evidence="2">
    <location>
        <begin position="1"/>
        <end position="40"/>
    </location>
</feature>
<sequence>MEAAAGRSGSLAVPSSHTPPRKEWRAISENSFRKNGGEESENLKLVQTDERTIYEVQEGTGPVNVDSCSITVNGEGLKEDNLQRRIQEISRQREDLQHMEIELRAQVIASSKISDMHNSYRSQLKEQIDAAAKLKEQLQEREQEVRELELNLEEKNIELRAVKIDNEAVWAKEDLFREQNKELATFRRERDNSESERAQLLKKILDFQEHIQDKENQFLALEEQHRVAQETILYKDEQLREVQAWMARVQEMDALQITTNRSLQAELRDRTEQFNQYWIVLQQQFVEMERHHLQTIQQLHLELAELRGKSAVYQDSSQTVHENQTDSSSYLQNEGNQVKANEAPVLSSSLTFGSDGKLRVSSSSTETELVPVLPPVLGMGAFAPVGQMATLHPFVIHQQGVPESISSADSIIPQSHAGHLQSMSVMPAQHWQEQQVIQEVSQDPNKDKYHLSQLEHNLLGSHSQYSHERSASLNLVHPEYLSSPMNQQQRSASETFVSNEQKKVPESNDIINQISKERQANPNMNSKLNAPLVEPIEPKNEQKVPDQNADSEINGPHQQVLDLGQEWSASNVAVSAALSHAVGTCSAVECIEDNLVFPAPPVRVSGALSSMPTNTAKEPVLMDERALLACIVRAIPAGSDGRIRISTTLPNRLGKMLAPLHWHDYKKHYGKLHDFVGRHPELFVIEEDYIHLCEGAQEIISATAAVAKVAAAAASSAPNSSLLPSVAVTPISQSSRNKKSLSVDSKPVSSASFLKDVAMNNTGNLSDKYSQVPKTHVQQQNGVSINVVQGLADIAVSSRKNSGEKGGLTSNTPSDPLTLSHLTGNGSNNASTNGRITFGGKKPERASGVRVISRR</sequence>
<dbReference type="InterPro" id="IPR056142">
    <property type="entry name" value="DUF7725"/>
</dbReference>
<feature type="compositionally biased region" description="Low complexity" evidence="2">
    <location>
        <begin position="823"/>
        <end position="834"/>
    </location>
</feature>
<evidence type="ECO:0000259" key="3">
    <source>
        <dbReference type="Pfam" id="PF24851"/>
    </source>
</evidence>
<dbReference type="AlphaFoldDB" id="A0A2I0WI55"/>
<reference evidence="4 5" key="2">
    <citation type="journal article" date="2017" name="Nature">
        <title>The Apostasia genome and the evolution of orchids.</title>
        <authorList>
            <person name="Zhang G.Q."/>
            <person name="Liu K.W."/>
            <person name="Li Z."/>
            <person name="Lohaus R."/>
            <person name="Hsiao Y.Y."/>
            <person name="Niu S.C."/>
            <person name="Wang J.Y."/>
            <person name="Lin Y.C."/>
            <person name="Xu Q."/>
            <person name="Chen L.J."/>
            <person name="Yoshida K."/>
            <person name="Fujiwara S."/>
            <person name="Wang Z.W."/>
            <person name="Zhang Y.Q."/>
            <person name="Mitsuda N."/>
            <person name="Wang M."/>
            <person name="Liu G.H."/>
            <person name="Pecoraro L."/>
            <person name="Huang H.X."/>
            <person name="Xiao X.J."/>
            <person name="Lin M."/>
            <person name="Wu X.Y."/>
            <person name="Wu W.L."/>
            <person name="Chen Y.Y."/>
            <person name="Chang S.B."/>
            <person name="Sakamoto S."/>
            <person name="Ohme-Takagi M."/>
            <person name="Yagi M."/>
            <person name="Zeng S.J."/>
            <person name="Shen C.Y."/>
            <person name="Yeh C.M."/>
            <person name="Luo Y.B."/>
            <person name="Tsai W.C."/>
            <person name="Van de Peer Y."/>
            <person name="Liu Z.J."/>
        </authorList>
    </citation>
    <scope>NUCLEOTIDE SEQUENCE [LARGE SCALE GENOMIC DNA]</scope>
    <source>
        <tissue evidence="4">The whole plant</tissue>
    </source>
</reference>
<dbReference type="EMBL" id="KZ502614">
    <property type="protein sequence ID" value="PKU75350.1"/>
    <property type="molecule type" value="Genomic_DNA"/>
</dbReference>
<dbReference type="Proteomes" id="UP000233837">
    <property type="component" value="Unassembled WGS sequence"/>
</dbReference>
<dbReference type="Pfam" id="PF24851">
    <property type="entry name" value="DUF7725"/>
    <property type="match status" value="1"/>
</dbReference>
<feature type="compositionally biased region" description="Basic and acidic residues" evidence="2">
    <location>
        <begin position="20"/>
        <end position="37"/>
    </location>
</feature>
<feature type="domain" description="DUF7725" evidence="3">
    <location>
        <begin position="621"/>
        <end position="693"/>
    </location>
</feature>
<evidence type="ECO:0000256" key="2">
    <source>
        <dbReference type="SAM" id="MobiDB-lite"/>
    </source>
</evidence>
<accession>A0A2I0WI55</accession>
<dbReference type="PANTHER" id="PTHR35766">
    <property type="entry name" value="OS08G0543600 PROTEIN"/>
    <property type="match status" value="1"/>
</dbReference>
<proteinExistence type="predicted"/>
<keyword evidence="1" id="KW-0175">Coiled coil</keyword>
<protein>
    <recommendedName>
        <fullName evidence="3">DUF7725 domain-containing protein</fullName>
    </recommendedName>
</protein>
<keyword evidence="5" id="KW-1185">Reference proteome</keyword>
<dbReference type="PANTHER" id="PTHR35766:SF1">
    <property type="entry name" value="OS08G0543600 PROTEIN"/>
    <property type="match status" value="1"/>
</dbReference>
<evidence type="ECO:0000313" key="5">
    <source>
        <dbReference type="Proteomes" id="UP000233837"/>
    </source>
</evidence>
<evidence type="ECO:0000313" key="4">
    <source>
        <dbReference type="EMBL" id="PKU75350.1"/>
    </source>
</evidence>
<evidence type="ECO:0000256" key="1">
    <source>
        <dbReference type="SAM" id="Coils"/>
    </source>
</evidence>